<dbReference type="InterPro" id="IPR035994">
    <property type="entry name" value="Nucleoside_phosphorylase_sf"/>
</dbReference>
<dbReference type="OMA" id="HRATCDE"/>
<proteinExistence type="predicted"/>
<dbReference type="Gene3D" id="3.40.50.1580">
    <property type="entry name" value="Nucleoside phosphorylase domain"/>
    <property type="match status" value="1"/>
</dbReference>
<dbReference type="PANTHER" id="PTHR46082:SF6">
    <property type="entry name" value="AAA+ ATPASE DOMAIN-CONTAINING PROTEIN-RELATED"/>
    <property type="match status" value="1"/>
</dbReference>
<dbReference type="OrthoDB" id="20872at2759"/>
<comment type="caution">
    <text evidence="1">The sequence shown here is derived from an EMBL/GenBank/DDBJ whole genome shotgun (WGS) entry which is preliminary data.</text>
</comment>
<accession>A0A0F9WUX0</accession>
<dbReference type="SUPFAM" id="SSF53167">
    <property type="entry name" value="Purine and uridine phosphorylases"/>
    <property type="match status" value="1"/>
</dbReference>
<dbReference type="AlphaFoldDB" id="A0A0F9WUX0"/>
<dbReference type="PANTHER" id="PTHR46082">
    <property type="entry name" value="ATP/GTP-BINDING PROTEIN-RELATED"/>
    <property type="match status" value="1"/>
</dbReference>
<dbReference type="InterPro" id="IPR053137">
    <property type="entry name" value="NLR-like"/>
</dbReference>
<organism evidence="1 2">
    <name type="scientific">Trichoderma harzianum</name>
    <name type="common">Hypocrea lixii</name>
    <dbReference type="NCBI Taxonomy" id="5544"/>
    <lineage>
        <taxon>Eukaryota</taxon>
        <taxon>Fungi</taxon>
        <taxon>Dikarya</taxon>
        <taxon>Ascomycota</taxon>
        <taxon>Pezizomycotina</taxon>
        <taxon>Sordariomycetes</taxon>
        <taxon>Hypocreomycetidae</taxon>
        <taxon>Hypocreales</taxon>
        <taxon>Hypocreaceae</taxon>
        <taxon>Trichoderma</taxon>
    </lineage>
</organism>
<evidence type="ECO:0000313" key="1">
    <source>
        <dbReference type="EMBL" id="KKO96955.1"/>
    </source>
</evidence>
<evidence type="ECO:0000313" key="2">
    <source>
        <dbReference type="Proteomes" id="UP000034112"/>
    </source>
</evidence>
<sequence>MRRELLVDRERLQEKQGLGRSSYRGAQEPAIHIGGVASGGTVLKSGENRDNIAMKEGVVAFEMEGAGVWREIPCIIVKGVCDYADSHKNQKWQDFAAATAAAAAKALLHRYPKTKTRYA</sequence>
<dbReference type="GO" id="GO:0009116">
    <property type="term" value="P:nucleoside metabolic process"/>
    <property type="evidence" value="ECO:0007669"/>
    <property type="project" value="InterPro"/>
</dbReference>
<dbReference type="Proteomes" id="UP000034112">
    <property type="component" value="Unassembled WGS sequence"/>
</dbReference>
<gene>
    <name evidence="1" type="ORF">THAR02_10943</name>
</gene>
<dbReference type="GO" id="GO:0003824">
    <property type="term" value="F:catalytic activity"/>
    <property type="evidence" value="ECO:0007669"/>
    <property type="project" value="InterPro"/>
</dbReference>
<protein>
    <submittedName>
        <fullName evidence="1">Phosphorylase superfamily protein</fullName>
    </submittedName>
</protein>
<dbReference type="EMBL" id="JOKZ01000678">
    <property type="protein sequence ID" value="KKO96955.1"/>
    <property type="molecule type" value="Genomic_DNA"/>
</dbReference>
<name>A0A0F9WUX0_TRIHA</name>
<reference evidence="2" key="1">
    <citation type="journal article" date="2015" name="Genome Announc.">
        <title>Draft whole-genome sequence of the biocontrol agent Trichoderma harzianum T6776.</title>
        <authorList>
            <person name="Baroncelli R."/>
            <person name="Piaggeschi G."/>
            <person name="Fiorini L."/>
            <person name="Bertolini E."/>
            <person name="Zapparata A."/>
            <person name="Pe M.E."/>
            <person name="Sarrocco S."/>
            <person name="Vannacci G."/>
        </authorList>
    </citation>
    <scope>NUCLEOTIDE SEQUENCE [LARGE SCALE GENOMIC DNA]</scope>
    <source>
        <strain evidence="2">T6776</strain>
    </source>
</reference>